<dbReference type="SMART" id="SM00855">
    <property type="entry name" value="PGAM"/>
    <property type="match status" value="1"/>
</dbReference>
<dbReference type="EMBL" id="AP014946">
    <property type="protein sequence ID" value="BAT58824.1"/>
    <property type="molecule type" value="Genomic_DNA"/>
</dbReference>
<accession>A0A0S3PS97</accession>
<dbReference type="EC" id="3.1.3.73" evidence="3"/>
<feature type="binding site" evidence="2">
    <location>
        <begin position="10"/>
        <end position="17"/>
    </location>
    <ligand>
        <name>substrate</name>
    </ligand>
</feature>
<dbReference type="SUPFAM" id="SSF53254">
    <property type="entry name" value="Phosphoglycerate mutase-like"/>
    <property type="match status" value="1"/>
</dbReference>
<proteinExistence type="predicted"/>
<dbReference type="InterPro" id="IPR029033">
    <property type="entry name" value="His_PPase_superfam"/>
</dbReference>
<feature type="active site" description="Tele-phosphohistidine intermediate" evidence="1">
    <location>
        <position position="11"/>
    </location>
</feature>
<feature type="active site" description="Proton donor/acceptor" evidence="1">
    <location>
        <position position="84"/>
    </location>
</feature>
<evidence type="ECO:0000313" key="3">
    <source>
        <dbReference type="EMBL" id="BAT58824.1"/>
    </source>
</evidence>
<organism evidence="3 4">
    <name type="scientific">Variibacter gotjawalensis</name>
    <dbReference type="NCBI Taxonomy" id="1333996"/>
    <lineage>
        <taxon>Bacteria</taxon>
        <taxon>Pseudomonadati</taxon>
        <taxon>Pseudomonadota</taxon>
        <taxon>Alphaproteobacteria</taxon>
        <taxon>Hyphomicrobiales</taxon>
        <taxon>Nitrobacteraceae</taxon>
        <taxon>Variibacter</taxon>
    </lineage>
</organism>
<gene>
    <name evidence="3" type="primary">cobC</name>
    <name evidence="3" type="ORF">GJW-30_1_01351</name>
</gene>
<protein>
    <submittedName>
        <fullName evidence="3">Alpha-ribazole phosphatase</fullName>
        <ecNumber evidence="3">3.1.3.73</ecNumber>
    </submittedName>
</protein>
<evidence type="ECO:0000313" key="4">
    <source>
        <dbReference type="Proteomes" id="UP000236884"/>
    </source>
</evidence>
<evidence type="ECO:0000256" key="2">
    <source>
        <dbReference type="PIRSR" id="PIRSR613078-2"/>
    </source>
</evidence>
<dbReference type="KEGG" id="vgo:GJW-30_1_01351"/>
<reference evidence="3 4" key="1">
    <citation type="submission" date="2015-08" db="EMBL/GenBank/DDBJ databases">
        <title>Investigation of the bacterial diversity of lava forest soil.</title>
        <authorList>
            <person name="Lee J.S."/>
        </authorList>
    </citation>
    <scope>NUCLEOTIDE SEQUENCE [LARGE SCALE GENOMIC DNA]</scope>
    <source>
        <strain evidence="3 4">GJW-30</strain>
    </source>
</reference>
<dbReference type="PANTHER" id="PTHR48100:SF44">
    <property type="entry name" value="PHOSPHATASE C1620.13-RELATED"/>
    <property type="match status" value="1"/>
</dbReference>
<dbReference type="InterPro" id="IPR013078">
    <property type="entry name" value="His_Pase_superF_clade-1"/>
</dbReference>
<keyword evidence="3" id="KW-0378">Hydrolase</keyword>
<dbReference type="GO" id="GO:0005829">
    <property type="term" value="C:cytosol"/>
    <property type="evidence" value="ECO:0007669"/>
    <property type="project" value="TreeGrafter"/>
</dbReference>
<dbReference type="Pfam" id="PF00300">
    <property type="entry name" value="His_Phos_1"/>
    <property type="match status" value="1"/>
</dbReference>
<dbReference type="OrthoDB" id="9781415at2"/>
<dbReference type="CDD" id="cd07067">
    <property type="entry name" value="HP_PGM_like"/>
    <property type="match status" value="1"/>
</dbReference>
<feature type="binding site" evidence="2">
    <location>
        <position position="60"/>
    </location>
    <ligand>
        <name>substrate</name>
    </ligand>
</feature>
<dbReference type="Gene3D" id="3.40.50.1240">
    <property type="entry name" value="Phosphoglycerate mutase-like"/>
    <property type="match status" value="1"/>
</dbReference>
<evidence type="ECO:0000256" key="1">
    <source>
        <dbReference type="PIRSR" id="PIRSR613078-1"/>
    </source>
</evidence>
<dbReference type="Proteomes" id="UP000236884">
    <property type="component" value="Chromosome"/>
</dbReference>
<dbReference type="InterPro" id="IPR050275">
    <property type="entry name" value="PGM_Phosphatase"/>
</dbReference>
<dbReference type="AlphaFoldDB" id="A0A0S3PS97"/>
<sequence length="197" mass="21565">MPTRKFLFIRHGETDWNKAGRIQGSTDIPLNATGRAQARAAAAALRSATFDRVIASPLSRALETAQLVNEPHGRPLHTDKNLQERGFGSFEGFGIAELKQRHGIPMTQSLTTILPPDAEQWGETLKRTRGVIRTWTERYPKETLLFVSHGGVFGALHEQLCGAWASTQNAVPYSFSPNASGWDVAVLEAATADLSTQ</sequence>
<name>A0A0S3PS97_9BRAD</name>
<dbReference type="RefSeq" id="WP_096353327.1">
    <property type="nucleotide sequence ID" value="NZ_AP014946.1"/>
</dbReference>
<dbReference type="GO" id="GO:0043755">
    <property type="term" value="F:alpha-ribazole phosphatase activity"/>
    <property type="evidence" value="ECO:0007669"/>
    <property type="project" value="UniProtKB-EC"/>
</dbReference>
<keyword evidence="4" id="KW-1185">Reference proteome</keyword>
<dbReference type="PANTHER" id="PTHR48100">
    <property type="entry name" value="BROAD-SPECIFICITY PHOSPHATASE YOR283W-RELATED"/>
    <property type="match status" value="1"/>
</dbReference>